<keyword evidence="1" id="KW-0472">Membrane</keyword>
<feature type="transmembrane region" description="Helical" evidence="1">
    <location>
        <begin position="100"/>
        <end position="127"/>
    </location>
</feature>
<protein>
    <submittedName>
        <fullName evidence="2">Uncharacterized protein</fullName>
    </submittedName>
</protein>
<accession>A0A7S4LFS9</accession>
<evidence type="ECO:0000256" key="1">
    <source>
        <dbReference type="SAM" id="Phobius"/>
    </source>
</evidence>
<keyword evidence="1" id="KW-1133">Transmembrane helix</keyword>
<dbReference type="AlphaFoldDB" id="A0A7S4LFS9"/>
<reference evidence="2" key="1">
    <citation type="submission" date="2021-01" db="EMBL/GenBank/DDBJ databases">
        <authorList>
            <person name="Corre E."/>
            <person name="Pelletier E."/>
            <person name="Niang G."/>
            <person name="Scheremetjew M."/>
            <person name="Finn R."/>
            <person name="Kale V."/>
            <person name="Holt S."/>
            <person name="Cochrane G."/>
            <person name="Meng A."/>
            <person name="Brown T."/>
            <person name="Cohen L."/>
        </authorList>
    </citation>
    <scope>NUCLEOTIDE SEQUENCE</scope>
    <source>
        <strain evidence="2">CCMP1594</strain>
    </source>
</reference>
<keyword evidence="1" id="KW-0812">Transmembrane</keyword>
<organism evidence="2">
    <name type="scientific">Eutreptiella gymnastica</name>
    <dbReference type="NCBI Taxonomy" id="73025"/>
    <lineage>
        <taxon>Eukaryota</taxon>
        <taxon>Discoba</taxon>
        <taxon>Euglenozoa</taxon>
        <taxon>Euglenida</taxon>
        <taxon>Spirocuta</taxon>
        <taxon>Euglenophyceae</taxon>
        <taxon>Eutreptiales</taxon>
        <taxon>Eutreptiaceae</taxon>
        <taxon>Eutreptiella</taxon>
    </lineage>
</organism>
<gene>
    <name evidence="2" type="ORF">EGYM00163_LOCUS37525</name>
</gene>
<proteinExistence type="predicted"/>
<sequence length="196" mass="21637">MQIPVVVLFFGSDPFLFDFTSTILPSSFAVRAAFIMIPTFYLGQPLSLSILPPLQLSFHCPCDLLPAYLASPIVLHVGFNTVNSVAFPKRGIMQPYPCRFLLYIFASKVPILLIALLSAPFGAAALYNMLHWLVELNTTSSLFCIRSATPFSNVCSARCVLLSWILTPWTAIRTASRFSAESPSALDQDWGIVVKQ</sequence>
<evidence type="ECO:0000313" key="2">
    <source>
        <dbReference type="EMBL" id="CAE0826272.1"/>
    </source>
</evidence>
<dbReference type="EMBL" id="HBJA01108637">
    <property type="protein sequence ID" value="CAE0826272.1"/>
    <property type="molecule type" value="Transcribed_RNA"/>
</dbReference>
<name>A0A7S4LFS9_9EUGL</name>
<feature type="transmembrane region" description="Helical" evidence="1">
    <location>
        <begin position="23"/>
        <end position="42"/>
    </location>
</feature>